<dbReference type="EMBL" id="CM000764">
    <property type="protein sequence ID" value="KXG27998.1"/>
    <property type="molecule type" value="Genomic_DNA"/>
</dbReference>
<evidence type="ECO:0000313" key="2">
    <source>
        <dbReference type="Proteomes" id="UP000000768"/>
    </source>
</evidence>
<reference evidence="2" key="2">
    <citation type="journal article" date="2018" name="Plant J.">
        <title>The Sorghum bicolor reference genome: improved assembly, gene annotations, a transcriptome atlas, and signatures of genome organization.</title>
        <authorList>
            <person name="McCormick R.F."/>
            <person name="Truong S.K."/>
            <person name="Sreedasyam A."/>
            <person name="Jenkins J."/>
            <person name="Shu S."/>
            <person name="Sims D."/>
            <person name="Kennedy M."/>
            <person name="Amirebrahimi M."/>
            <person name="Weers B.D."/>
            <person name="McKinley B."/>
            <person name="Mattison A."/>
            <person name="Morishige D.T."/>
            <person name="Grimwood J."/>
            <person name="Schmutz J."/>
            <person name="Mullet J.E."/>
        </authorList>
    </citation>
    <scope>NUCLEOTIDE SEQUENCE [LARGE SCALE GENOMIC DNA]</scope>
    <source>
        <strain evidence="2">cv. BTx623</strain>
    </source>
</reference>
<dbReference type="InParanoid" id="A0A1B6PQQ3"/>
<dbReference type="Proteomes" id="UP000000768">
    <property type="component" value="Chromosome 5"/>
</dbReference>
<sequence length="54" mass="6194">MEISTEISQHLKTLEVNCEVYDKRVCNVLTFLSKKLNICSWRGTMLCSSGYHLA</sequence>
<organism evidence="1 2">
    <name type="scientific">Sorghum bicolor</name>
    <name type="common">Sorghum</name>
    <name type="synonym">Sorghum vulgare</name>
    <dbReference type="NCBI Taxonomy" id="4558"/>
    <lineage>
        <taxon>Eukaryota</taxon>
        <taxon>Viridiplantae</taxon>
        <taxon>Streptophyta</taxon>
        <taxon>Embryophyta</taxon>
        <taxon>Tracheophyta</taxon>
        <taxon>Spermatophyta</taxon>
        <taxon>Magnoliopsida</taxon>
        <taxon>Liliopsida</taxon>
        <taxon>Poales</taxon>
        <taxon>Poaceae</taxon>
        <taxon>PACMAD clade</taxon>
        <taxon>Panicoideae</taxon>
        <taxon>Andropogonodae</taxon>
        <taxon>Andropogoneae</taxon>
        <taxon>Sorghinae</taxon>
        <taxon>Sorghum</taxon>
    </lineage>
</organism>
<protein>
    <submittedName>
        <fullName evidence="1">Uncharacterized protein</fullName>
    </submittedName>
</protein>
<dbReference type="Gramene" id="KXG27998">
    <property type="protein sequence ID" value="KXG27998"/>
    <property type="gene ID" value="SORBI_3005G073900"/>
</dbReference>
<keyword evidence="2" id="KW-1185">Reference proteome</keyword>
<reference evidence="1 2" key="1">
    <citation type="journal article" date="2009" name="Nature">
        <title>The Sorghum bicolor genome and the diversification of grasses.</title>
        <authorList>
            <person name="Paterson A.H."/>
            <person name="Bowers J.E."/>
            <person name="Bruggmann R."/>
            <person name="Dubchak I."/>
            <person name="Grimwood J."/>
            <person name="Gundlach H."/>
            <person name="Haberer G."/>
            <person name="Hellsten U."/>
            <person name="Mitros T."/>
            <person name="Poliakov A."/>
            <person name="Schmutz J."/>
            <person name="Spannagl M."/>
            <person name="Tang H."/>
            <person name="Wang X."/>
            <person name="Wicker T."/>
            <person name="Bharti A.K."/>
            <person name="Chapman J."/>
            <person name="Feltus F.A."/>
            <person name="Gowik U."/>
            <person name="Grigoriev I.V."/>
            <person name="Lyons E."/>
            <person name="Maher C.A."/>
            <person name="Martis M."/>
            <person name="Narechania A."/>
            <person name="Otillar R.P."/>
            <person name="Penning B.W."/>
            <person name="Salamov A.A."/>
            <person name="Wang Y."/>
            <person name="Zhang L."/>
            <person name="Carpita N.C."/>
            <person name="Freeling M."/>
            <person name="Gingle A.R."/>
            <person name="Hash C.T."/>
            <person name="Keller B."/>
            <person name="Klein P."/>
            <person name="Kresovich S."/>
            <person name="McCann M.C."/>
            <person name="Ming R."/>
            <person name="Peterson D.G."/>
            <person name="Mehboob-ur-Rahman"/>
            <person name="Ware D."/>
            <person name="Westhoff P."/>
            <person name="Mayer K.F."/>
            <person name="Messing J."/>
            <person name="Rokhsar D.S."/>
        </authorList>
    </citation>
    <scope>NUCLEOTIDE SEQUENCE [LARGE SCALE GENOMIC DNA]</scope>
    <source>
        <strain evidence="2">cv. BTx623</strain>
    </source>
</reference>
<dbReference type="AlphaFoldDB" id="A0A1B6PQQ3"/>
<evidence type="ECO:0000313" key="1">
    <source>
        <dbReference type="EMBL" id="KXG27998.1"/>
    </source>
</evidence>
<accession>A0A1B6PQQ3</accession>
<name>A0A1B6PQQ3_SORBI</name>
<proteinExistence type="predicted"/>
<gene>
    <name evidence="1" type="ORF">SORBI_3005G073900</name>
</gene>